<sequence length="89" mass="10011">MTRLVEAALARPRACVALALTLTLGGTWLPARTRLDHFENGMSSEITYRYWALRSRPPAVLFDPADECGPFLPRMLDALRREKIPVDGQ</sequence>
<evidence type="ECO:0000313" key="1">
    <source>
        <dbReference type="EMBL" id="TMQ47659.1"/>
    </source>
</evidence>
<evidence type="ECO:0000313" key="2">
    <source>
        <dbReference type="Proteomes" id="UP000317716"/>
    </source>
</evidence>
<dbReference type="EMBL" id="VBOS01000519">
    <property type="protein sequence ID" value="TMQ47659.1"/>
    <property type="molecule type" value="Genomic_DNA"/>
</dbReference>
<name>A0A538S8E8_UNCEI</name>
<dbReference type="AlphaFoldDB" id="A0A538S8E8"/>
<comment type="caution">
    <text evidence="1">The sequence shown here is derived from an EMBL/GenBank/DDBJ whole genome shotgun (WGS) entry which is preliminary data.</text>
</comment>
<organism evidence="1 2">
    <name type="scientific">Eiseniibacteriota bacterium</name>
    <dbReference type="NCBI Taxonomy" id="2212470"/>
    <lineage>
        <taxon>Bacteria</taxon>
        <taxon>Candidatus Eiseniibacteriota</taxon>
    </lineage>
</organism>
<dbReference type="Proteomes" id="UP000317716">
    <property type="component" value="Unassembled WGS sequence"/>
</dbReference>
<accession>A0A538S8E8</accession>
<protein>
    <submittedName>
        <fullName evidence="1">Uncharacterized protein</fullName>
    </submittedName>
</protein>
<gene>
    <name evidence="1" type="ORF">E6K72_13785</name>
</gene>
<reference evidence="1 2" key="1">
    <citation type="journal article" date="2019" name="Nat. Microbiol.">
        <title>Mediterranean grassland soil C-N compound turnover is dependent on rainfall and depth, and is mediated by genomically divergent microorganisms.</title>
        <authorList>
            <person name="Diamond S."/>
            <person name="Andeer P.F."/>
            <person name="Li Z."/>
            <person name="Crits-Christoph A."/>
            <person name="Burstein D."/>
            <person name="Anantharaman K."/>
            <person name="Lane K.R."/>
            <person name="Thomas B.C."/>
            <person name="Pan C."/>
            <person name="Northen T.R."/>
            <person name="Banfield J.F."/>
        </authorList>
    </citation>
    <scope>NUCLEOTIDE SEQUENCE [LARGE SCALE GENOMIC DNA]</scope>
    <source>
        <strain evidence="1">WS_2</strain>
    </source>
</reference>
<proteinExistence type="predicted"/>